<feature type="region of interest" description="Disordered" evidence="1">
    <location>
        <begin position="71"/>
        <end position="101"/>
    </location>
</feature>
<evidence type="ECO:0008006" key="4">
    <source>
        <dbReference type="Google" id="ProtNLM"/>
    </source>
</evidence>
<keyword evidence="3" id="KW-1185">Reference proteome</keyword>
<feature type="compositionally biased region" description="Polar residues" evidence="1">
    <location>
        <begin position="74"/>
        <end position="85"/>
    </location>
</feature>
<evidence type="ECO:0000256" key="1">
    <source>
        <dbReference type="SAM" id="MobiDB-lite"/>
    </source>
</evidence>
<name>A0A1H6BWD2_9ACTN</name>
<dbReference type="InterPro" id="IPR029063">
    <property type="entry name" value="SAM-dependent_MTases_sf"/>
</dbReference>
<gene>
    <name evidence="2" type="ORF">SAMN05216223_107263</name>
</gene>
<dbReference type="Proteomes" id="UP000236754">
    <property type="component" value="Unassembled WGS sequence"/>
</dbReference>
<dbReference type="Gene3D" id="3.40.50.150">
    <property type="entry name" value="Vaccinia Virus protein VP39"/>
    <property type="match status" value="1"/>
</dbReference>
<accession>A0A1H6BWD2</accession>
<dbReference type="EMBL" id="FNVU01000007">
    <property type="protein sequence ID" value="SEG64476.1"/>
    <property type="molecule type" value="Genomic_DNA"/>
</dbReference>
<dbReference type="CDD" id="cd02440">
    <property type="entry name" value="AdoMet_MTases"/>
    <property type="match status" value="1"/>
</dbReference>
<evidence type="ECO:0000313" key="3">
    <source>
        <dbReference type="Proteomes" id="UP000236754"/>
    </source>
</evidence>
<sequence length="351" mass="38794">MLIAYRAAFLPLRHASAVRDTVISTKAAPIRNNRVGHDECRGCNSAVHKPPHTPTALTEAICRSSHPSPLRFNQVGTHSPTSRTPRATAPLAKEQRSPQLTSNPVKELEILSMTYPLPARRPHLWRVLDAYCCIGGATRGYQWFGAHVTGVDVRPQPDYCGDDFHQGDAIAFIRDHGHEFDFIHASPPCQGEGAPAKGTNAARGNAHPRLIGPTRAALESTGRAWVMENVAGSQVRKDLRLCGEQFGLGVLMHRYFELGGWTITQPPHPVHRGYVRGWRHGEYRDGPYVAAYGKGGGKATVAEMRQAKGIDWSHDHFNLREALPPAYTRWIATAYVDYLATRPEAPWEVAV</sequence>
<dbReference type="AlphaFoldDB" id="A0A1H6BWD2"/>
<reference evidence="2 3" key="1">
    <citation type="submission" date="2016-10" db="EMBL/GenBank/DDBJ databases">
        <authorList>
            <person name="de Groot N.N."/>
        </authorList>
    </citation>
    <scope>NUCLEOTIDE SEQUENCE [LARGE SCALE GENOMIC DNA]</scope>
    <source>
        <strain evidence="2 3">CGMCC 4.2023</strain>
    </source>
</reference>
<organism evidence="2 3">
    <name type="scientific">Actinacidiphila yanglinensis</name>
    <dbReference type="NCBI Taxonomy" id="310779"/>
    <lineage>
        <taxon>Bacteria</taxon>
        <taxon>Bacillati</taxon>
        <taxon>Actinomycetota</taxon>
        <taxon>Actinomycetes</taxon>
        <taxon>Kitasatosporales</taxon>
        <taxon>Streptomycetaceae</taxon>
        <taxon>Actinacidiphila</taxon>
    </lineage>
</organism>
<dbReference type="SUPFAM" id="SSF53335">
    <property type="entry name" value="S-adenosyl-L-methionine-dependent methyltransferases"/>
    <property type="match status" value="1"/>
</dbReference>
<protein>
    <recommendedName>
        <fullName evidence="4">DNA methylase</fullName>
    </recommendedName>
</protein>
<proteinExistence type="predicted"/>
<evidence type="ECO:0000313" key="2">
    <source>
        <dbReference type="EMBL" id="SEG64476.1"/>
    </source>
</evidence>